<organism evidence="2 3">
    <name type="scientific">Trifolium medium</name>
    <dbReference type="NCBI Taxonomy" id="97028"/>
    <lineage>
        <taxon>Eukaryota</taxon>
        <taxon>Viridiplantae</taxon>
        <taxon>Streptophyta</taxon>
        <taxon>Embryophyta</taxon>
        <taxon>Tracheophyta</taxon>
        <taxon>Spermatophyta</taxon>
        <taxon>Magnoliopsida</taxon>
        <taxon>eudicotyledons</taxon>
        <taxon>Gunneridae</taxon>
        <taxon>Pentapetalae</taxon>
        <taxon>rosids</taxon>
        <taxon>fabids</taxon>
        <taxon>Fabales</taxon>
        <taxon>Fabaceae</taxon>
        <taxon>Papilionoideae</taxon>
        <taxon>50 kb inversion clade</taxon>
        <taxon>NPAAA clade</taxon>
        <taxon>Hologalegina</taxon>
        <taxon>IRL clade</taxon>
        <taxon>Trifolieae</taxon>
        <taxon>Trifolium</taxon>
    </lineage>
</organism>
<keyword evidence="3" id="KW-1185">Reference proteome</keyword>
<dbReference type="EMBL" id="LXQA010858824">
    <property type="protein sequence ID" value="MCI74357.1"/>
    <property type="molecule type" value="Genomic_DNA"/>
</dbReference>
<feature type="non-terminal residue" evidence="2">
    <location>
        <position position="1"/>
    </location>
</feature>
<reference evidence="2 3" key="1">
    <citation type="journal article" date="2018" name="Front. Plant Sci.">
        <title>Red Clover (Trifolium pratense) and Zigzag Clover (T. medium) - A Picture of Genomic Similarities and Differences.</title>
        <authorList>
            <person name="Dluhosova J."/>
            <person name="Istvanek J."/>
            <person name="Nedelnik J."/>
            <person name="Repkova J."/>
        </authorList>
    </citation>
    <scope>NUCLEOTIDE SEQUENCE [LARGE SCALE GENOMIC DNA]</scope>
    <source>
        <strain evidence="3">cv. 10/8</strain>
        <tissue evidence="2">Leaf</tissue>
    </source>
</reference>
<protein>
    <submittedName>
        <fullName evidence="2">Uncharacterized protein</fullName>
    </submittedName>
</protein>
<feature type="non-terminal residue" evidence="2">
    <location>
        <position position="78"/>
    </location>
</feature>
<feature type="compositionally biased region" description="Basic and acidic residues" evidence="1">
    <location>
        <begin position="1"/>
        <end position="10"/>
    </location>
</feature>
<feature type="region of interest" description="Disordered" evidence="1">
    <location>
        <begin position="1"/>
        <end position="52"/>
    </location>
</feature>
<name>A0A392UNN1_9FABA</name>
<dbReference type="Proteomes" id="UP000265520">
    <property type="component" value="Unassembled WGS sequence"/>
</dbReference>
<dbReference type="AlphaFoldDB" id="A0A392UNN1"/>
<accession>A0A392UNN1</accession>
<proteinExistence type="predicted"/>
<evidence type="ECO:0000313" key="3">
    <source>
        <dbReference type="Proteomes" id="UP000265520"/>
    </source>
</evidence>
<comment type="caution">
    <text evidence="2">The sequence shown here is derived from an EMBL/GenBank/DDBJ whole genome shotgun (WGS) entry which is preliminary data.</text>
</comment>
<evidence type="ECO:0000256" key="1">
    <source>
        <dbReference type="SAM" id="MobiDB-lite"/>
    </source>
</evidence>
<feature type="compositionally biased region" description="Polar residues" evidence="1">
    <location>
        <begin position="32"/>
        <end position="52"/>
    </location>
</feature>
<evidence type="ECO:0000313" key="2">
    <source>
        <dbReference type="EMBL" id="MCI74357.1"/>
    </source>
</evidence>
<sequence length="78" mass="8432">SIQVPKKGEDATTEGDATDDLLSPAKKKRVTRSTTGRSLLLQGGNSQNLTTGGDTMAQELRKMSLSYQLRGTMLSYLL</sequence>